<reference evidence="2 3" key="1">
    <citation type="submission" date="2017-03" db="EMBL/GenBank/DDBJ databases">
        <title>Genome Survey of Euroglyphus maynei.</title>
        <authorList>
            <person name="Arlian L.G."/>
            <person name="Morgan M.S."/>
            <person name="Rider S.D."/>
        </authorList>
    </citation>
    <scope>NUCLEOTIDE SEQUENCE [LARGE SCALE GENOMIC DNA]</scope>
    <source>
        <strain evidence="2">Arlian Lab</strain>
        <tissue evidence="2">Whole body</tissue>
    </source>
</reference>
<dbReference type="AlphaFoldDB" id="A0A1Y3B9F7"/>
<evidence type="ECO:0000313" key="2">
    <source>
        <dbReference type="EMBL" id="OTF76513.1"/>
    </source>
</evidence>
<sequence length="65" mass="7696">MELLPEDKVEDQREETKKPKKMKKVLRKKSDAKESKPEEQTIITEEMIALKPTEEIVDEQKPEDE</sequence>
<accession>A0A1Y3B9F7</accession>
<evidence type="ECO:0000313" key="3">
    <source>
        <dbReference type="Proteomes" id="UP000194236"/>
    </source>
</evidence>
<gene>
    <name evidence="2" type="ORF">BLA29_015252</name>
</gene>
<feature type="compositionally biased region" description="Basic residues" evidence="1">
    <location>
        <begin position="18"/>
        <end position="27"/>
    </location>
</feature>
<protein>
    <submittedName>
        <fullName evidence="2">Uncharacterized protein</fullName>
    </submittedName>
</protein>
<feature type="non-terminal residue" evidence="2">
    <location>
        <position position="65"/>
    </location>
</feature>
<feature type="compositionally biased region" description="Basic and acidic residues" evidence="1">
    <location>
        <begin position="1"/>
        <end position="17"/>
    </location>
</feature>
<evidence type="ECO:0000256" key="1">
    <source>
        <dbReference type="SAM" id="MobiDB-lite"/>
    </source>
</evidence>
<dbReference type="EMBL" id="MUJZ01037120">
    <property type="protein sequence ID" value="OTF76513.1"/>
    <property type="molecule type" value="Genomic_DNA"/>
</dbReference>
<proteinExistence type="predicted"/>
<organism evidence="2 3">
    <name type="scientific">Euroglyphus maynei</name>
    <name type="common">Mayne's house dust mite</name>
    <dbReference type="NCBI Taxonomy" id="6958"/>
    <lineage>
        <taxon>Eukaryota</taxon>
        <taxon>Metazoa</taxon>
        <taxon>Ecdysozoa</taxon>
        <taxon>Arthropoda</taxon>
        <taxon>Chelicerata</taxon>
        <taxon>Arachnida</taxon>
        <taxon>Acari</taxon>
        <taxon>Acariformes</taxon>
        <taxon>Sarcoptiformes</taxon>
        <taxon>Astigmata</taxon>
        <taxon>Psoroptidia</taxon>
        <taxon>Analgoidea</taxon>
        <taxon>Pyroglyphidae</taxon>
        <taxon>Pyroglyphinae</taxon>
        <taxon>Euroglyphus</taxon>
    </lineage>
</organism>
<dbReference type="Proteomes" id="UP000194236">
    <property type="component" value="Unassembled WGS sequence"/>
</dbReference>
<comment type="caution">
    <text evidence="2">The sequence shown here is derived from an EMBL/GenBank/DDBJ whole genome shotgun (WGS) entry which is preliminary data.</text>
</comment>
<feature type="region of interest" description="Disordered" evidence="1">
    <location>
        <begin position="1"/>
        <end position="39"/>
    </location>
</feature>
<feature type="compositionally biased region" description="Basic and acidic residues" evidence="1">
    <location>
        <begin position="28"/>
        <end position="39"/>
    </location>
</feature>
<keyword evidence="3" id="KW-1185">Reference proteome</keyword>
<name>A0A1Y3B9F7_EURMA</name>